<dbReference type="Gene3D" id="1.20.58.320">
    <property type="entry name" value="TPR-like"/>
    <property type="match status" value="1"/>
</dbReference>
<organism evidence="1 2">
    <name type="scientific">Thalassospira marina</name>
    <dbReference type="NCBI Taxonomy" id="2048283"/>
    <lineage>
        <taxon>Bacteria</taxon>
        <taxon>Pseudomonadati</taxon>
        <taxon>Pseudomonadota</taxon>
        <taxon>Alphaproteobacteria</taxon>
        <taxon>Rhodospirillales</taxon>
        <taxon>Thalassospiraceae</taxon>
        <taxon>Thalassospira</taxon>
    </lineage>
</organism>
<dbReference type="Gene3D" id="1.25.40.10">
    <property type="entry name" value="Tetratricopeptide repeat domain"/>
    <property type="match status" value="1"/>
</dbReference>
<dbReference type="Proteomes" id="UP000233597">
    <property type="component" value="Unassembled WGS sequence"/>
</dbReference>
<evidence type="ECO:0000313" key="2">
    <source>
        <dbReference type="Proteomes" id="UP000233597"/>
    </source>
</evidence>
<sequence>MNPDEILHFWFKELTRKQWFEKDAALDRHIGERFADYHAAAGKGELFGWRKTPKGRLAEIIILDQFSRNIYRDQPGSFASDPMALVLAQEAVSIKADQALGDATERLFLYMPYMHSESELVHEVALTLFDLPGLEENLDFEKRHKQIIDRFGRYPHRNAILGRTSSDEELAFLKQPGSSF</sequence>
<gene>
    <name evidence="1" type="ORF">COO20_09415</name>
</gene>
<evidence type="ECO:0008006" key="3">
    <source>
        <dbReference type="Google" id="ProtNLM"/>
    </source>
</evidence>
<dbReference type="InterPro" id="IPR011990">
    <property type="entry name" value="TPR-like_helical_dom_sf"/>
</dbReference>
<name>A0A2N3KV34_9PROT</name>
<dbReference type="AlphaFoldDB" id="A0A2N3KV34"/>
<accession>A0A2N3KV34</accession>
<dbReference type="InterPro" id="IPR010323">
    <property type="entry name" value="DUF924"/>
</dbReference>
<dbReference type="OrthoDB" id="7593450at2"/>
<comment type="caution">
    <text evidence="1">The sequence shown here is derived from an EMBL/GenBank/DDBJ whole genome shotgun (WGS) entry which is preliminary data.</text>
</comment>
<evidence type="ECO:0000313" key="1">
    <source>
        <dbReference type="EMBL" id="PKR54346.1"/>
    </source>
</evidence>
<reference evidence="1 2" key="1">
    <citation type="submission" date="2017-09" db="EMBL/GenBank/DDBJ databases">
        <title>Biodiversity and function of Thalassospira species in the particle-attached aromatic-hydrocarbon-degrading consortia from the surface seawater of the South China Sea.</title>
        <authorList>
            <person name="Dong C."/>
            <person name="Liu R."/>
            <person name="Shao Z."/>
        </authorList>
    </citation>
    <scope>NUCLEOTIDE SEQUENCE [LARGE SCALE GENOMIC DNA]</scope>
    <source>
        <strain evidence="1 2">CSC1P2</strain>
    </source>
</reference>
<dbReference type="SUPFAM" id="SSF48452">
    <property type="entry name" value="TPR-like"/>
    <property type="match status" value="1"/>
</dbReference>
<dbReference type="EMBL" id="NWTK01000005">
    <property type="protein sequence ID" value="PKR54346.1"/>
    <property type="molecule type" value="Genomic_DNA"/>
</dbReference>
<proteinExistence type="predicted"/>
<protein>
    <recommendedName>
        <fullName evidence="3">DUF924 domain-containing protein</fullName>
    </recommendedName>
</protein>
<dbReference type="RefSeq" id="WP_101265876.1">
    <property type="nucleotide sequence ID" value="NZ_NWTK01000005.1"/>
</dbReference>
<dbReference type="Pfam" id="PF06041">
    <property type="entry name" value="DUF924"/>
    <property type="match status" value="1"/>
</dbReference>